<dbReference type="Proteomes" id="UP000195667">
    <property type="component" value="Unassembled WGS sequence"/>
</dbReference>
<organism evidence="1 2">
    <name type="scientific">Crenothrix polyspora</name>
    <dbReference type="NCBI Taxonomy" id="360316"/>
    <lineage>
        <taxon>Bacteria</taxon>
        <taxon>Pseudomonadati</taxon>
        <taxon>Pseudomonadota</taxon>
        <taxon>Gammaproteobacteria</taxon>
        <taxon>Methylococcales</taxon>
        <taxon>Crenotrichaceae</taxon>
        <taxon>Crenothrix</taxon>
    </lineage>
</organism>
<evidence type="ECO:0000313" key="2">
    <source>
        <dbReference type="Proteomes" id="UP000195667"/>
    </source>
</evidence>
<dbReference type="AlphaFoldDB" id="A0A1R4HIA5"/>
<gene>
    <name evidence="1" type="ORF">CRENPOLYSF1_810009</name>
</gene>
<keyword evidence="2" id="KW-1185">Reference proteome</keyword>
<accession>A0A1R4HIA5</accession>
<evidence type="ECO:0000313" key="1">
    <source>
        <dbReference type="EMBL" id="SJM95953.1"/>
    </source>
</evidence>
<name>A0A1R4HIA5_9GAMM</name>
<dbReference type="EMBL" id="FUKI01000161">
    <property type="protein sequence ID" value="SJM95953.1"/>
    <property type="molecule type" value="Genomic_DNA"/>
</dbReference>
<proteinExistence type="predicted"/>
<reference evidence="2" key="1">
    <citation type="submission" date="2017-02" db="EMBL/GenBank/DDBJ databases">
        <authorList>
            <person name="Daims H."/>
        </authorList>
    </citation>
    <scope>NUCLEOTIDE SEQUENCE [LARGE SCALE GENOMIC DNA]</scope>
</reference>
<protein>
    <submittedName>
        <fullName evidence="1">Uncharacterized protein</fullName>
    </submittedName>
</protein>
<sequence length="111" mass="12741">MSLAGYEVTPAEEMTPIIEAVQVEAPPARITASQHKLLEAQIRDYRLDRERVKAWLKKAWHVEHFTELTPVQFESLLTRLENWVGEEYAKAEAASALSRDVYPFSGVVYEH</sequence>